<dbReference type="PANTHER" id="PTHR48081:SF8">
    <property type="entry name" value="ALPHA_BETA HYDROLASE FOLD-3 DOMAIN-CONTAINING PROTEIN-RELATED"/>
    <property type="match status" value="1"/>
</dbReference>
<dbReference type="EMBL" id="JAGGMS010000001">
    <property type="protein sequence ID" value="MBP2179329.1"/>
    <property type="molecule type" value="Genomic_DNA"/>
</dbReference>
<evidence type="ECO:0000259" key="3">
    <source>
        <dbReference type="Pfam" id="PF07859"/>
    </source>
</evidence>
<comment type="caution">
    <text evidence="4">The sequence shown here is derived from an EMBL/GenBank/DDBJ whole genome shotgun (WGS) entry which is preliminary data.</text>
</comment>
<evidence type="ECO:0000256" key="1">
    <source>
        <dbReference type="ARBA" id="ARBA00010515"/>
    </source>
</evidence>
<reference evidence="4 5" key="1">
    <citation type="submission" date="2021-03" db="EMBL/GenBank/DDBJ databases">
        <title>Sequencing the genomes of 1000 actinobacteria strains.</title>
        <authorList>
            <person name="Klenk H.-P."/>
        </authorList>
    </citation>
    <scope>NUCLEOTIDE SEQUENCE [LARGE SCALE GENOMIC DNA]</scope>
    <source>
        <strain evidence="4 5">DSM 45510</strain>
    </source>
</reference>
<keyword evidence="2 4" id="KW-0378">Hydrolase</keyword>
<dbReference type="InterPro" id="IPR013094">
    <property type="entry name" value="AB_hydrolase_3"/>
</dbReference>
<dbReference type="PROSITE" id="PS01173">
    <property type="entry name" value="LIPASE_GDXG_HIS"/>
    <property type="match status" value="1"/>
</dbReference>
<evidence type="ECO:0000256" key="2">
    <source>
        <dbReference type="ARBA" id="ARBA00022801"/>
    </source>
</evidence>
<dbReference type="InterPro" id="IPR050300">
    <property type="entry name" value="GDXG_lipolytic_enzyme"/>
</dbReference>
<evidence type="ECO:0000313" key="4">
    <source>
        <dbReference type="EMBL" id="MBP2179329.1"/>
    </source>
</evidence>
<accession>A0ABS4PIS2</accession>
<evidence type="ECO:0000313" key="5">
    <source>
        <dbReference type="Proteomes" id="UP000741013"/>
    </source>
</evidence>
<dbReference type="PANTHER" id="PTHR48081">
    <property type="entry name" value="AB HYDROLASE SUPERFAMILY PROTEIN C4A8.06C"/>
    <property type="match status" value="1"/>
</dbReference>
<sequence length="351" mass="37467">MTVPVQIRVQAAAAQLLYALPTPVKRLIAGAPIRLDGQELALDAQLLLRLQQLTGAELAGQSVERSRADLDVSRHLVSGKPIEPVHTRELTIPAPAGGIEATLYTPDGLPEPSGLLVFFHGGGWVVGTRNSHDNTARFLAKHAGVRVLSVDYRLAPEHPFPAAAEDALAAFDYAHAKAGELGADPARIAVGGDSAGGNLAAVTALVTTRRGGPAPAFQLLFYPAVDMSTRRRSREIFGNGFFLTDAQMTWFADHYAPEGVDRTDIRMSPLLAEDLSGLPPAYLATAGFDPLRDEGEAYAKKLEEAGVPVALNRQEDLIHGYVNFLGIGRRFREATAEAAGALRLGLSKKKS</sequence>
<name>A0ABS4PIS2_9PSEU</name>
<feature type="domain" description="Alpha/beta hydrolase fold-3" evidence="3">
    <location>
        <begin position="116"/>
        <end position="322"/>
    </location>
</feature>
<dbReference type="Pfam" id="PF07859">
    <property type="entry name" value="Abhydrolase_3"/>
    <property type="match status" value="1"/>
</dbReference>
<proteinExistence type="inferred from homology"/>
<keyword evidence="5" id="KW-1185">Reference proteome</keyword>
<protein>
    <submittedName>
        <fullName evidence="4">Acetyl esterase</fullName>
        <ecNumber evidence="4">3.1.1.-</ecNumber>
    </submittedName>
</protein>
<dbReference type="EC" id="3.1.1.-" evidence="4"/>
<dbReference type="RefSeq" id="WP_209663057.1">
    <property type="nucleotide sequence ID" value="NZ_JAGGMS010000001.1"/>
</dbReference>
<dbReference type="InterPro" id="IPR002168">
    <property type="entry name" value="Lipase_GDXG_HIS_AS"/>
</dbReference>
<organism evidence="4 5">
    <name type="scientific">Amycolatopsis magusensis</name>
    <dbReference type="NCBI Taxonomy" id="882444"/>
    <lineage>
        <taxon>Bacteria</taxon>
        <taxon>Bacillati</taxon>
        <taxon>Actinomycetota</taxon>
        <taxon>Actinomycetes</taxon>
        <taxon>Pseudonocardiales</taxon>
        <taxon>Pseudonocardiaceae</taxon>
        <taxon>Amycolatopsis</taxon>
    </lineage>
</organism>
<comment type="similarity">
    <text evidence="1">Belongs to the 'GDXG' lipolytic enzyme family.</text>
</comment>
<dbReference type="GO" id="GO:0016787">
    <property type="term" value="F:hydrolase activity"/>
    <property type="evidence" value="ECO:0007669"/>
    <property type="project" value="UniProtKB-KW"/>
</dbReference>
<dbReference type="Proteomes" id="UP000741013">
    <property type="component" value="Unassembled WGS sequence"/>
</dbReference>
<dbReference type="SUPFAM" id="SSF53474">
    <property type="entry name" value="alpha/beta-Hydrolases"/>
    <property type="match status" value="1"/>
</dbReference>
<dbReference type="InterPro" id="IPR029058">
    <property type="entry name" value="AB_hydrolase_fold"/>
</dbReference>
<dbReference type="Gene3D" id="3.40.50.1820">
    <property type="entry name" value="alpha/beta hydrolase"/>
    <property type="match status" value="1"/>
</dbReference>
<gene>
    <name evidence="4" type="ORF">JOM49_000855</name>
</gene>